<accession>A0A8B8HN76</accession>
<dbReference type="SMART" id="SM00185">
    <property type="entry name" value="ARM"/>
    <property type="match status" value="3"/>
</dbReference>
<proteinExistence type="predicted"/>
<protein>
    <submittedName>
        <fullName evidence="8">GTPase-GDP dissociation stimulator vimar</fullName>
    </submittedName>
</protein>
<dbReference type="InterPro" id="IPR000225">
    <property type="entry name" value="Armadillo"/>
</dbReference>
<dbReference type="GO" id="GO:0005829">
    <property type="term" value="C:cytosol"/>
    <property type="evidence" value="ECO:0007669"/>
    <property type="project" value="UniProtKB-SubCell"/>
</dbReference>
<evidence type="ECO:0000256" key="1">
    <source>
        <dbReference type="ARBA" id="ARBA00004173"/>
    </source>
</evidence>
<evidence type="ECO:0000256" key="4">
    <source>
        <dbReference type="ARBA" id="ARBA00022490"/>
    </source>
</evidence>
<sequence>MDGSSAKKSSSFEKLVIQNIENVSDLKTKLNEIISEGKNYEYDVSSCLKALLKSSDQVIVLLTVQAISELAKCPTKRETYAVKDVIQVILLMLNKEVTLERIDLIKQCCRALGNLCCDCDTTRKILIESNGIATLYNIMEISITQTNMPLNEIKLLTCKTLLNFVIGGQEYSESLVKGGLIECVKKILSMEFKKEQMEDDLVSTVLLILSVINDNDPEFLYDSNVNTAVLNILKETTNIEVSELCLEHLHTQAEHDTVKTLLANEGGVNLVCLRLEQLVQRLDSGELTADDSEVDTVMKQACDLIIIVLTGDEAMNILYNNGEGEVYLTMVRWLDSKNYQLLTTAVLAIGNFARRDDYCTQMMDDKIFDKLLDIFELYHGYSVRSQAESAEGAESADSTEGSVDANTACRLQHAALSAMRNLSVAPRNKRVAARTRAAAVLVAALPAVRDHHVAYKLLAAIRMLVDGQESVARVLAGSADALRAAARWGADAHAGAGGEAPRLLAWLVRLLPRDGALAGIVQAEGCISSLVNMLVASHSVMQNEAILALTLLAIHTLRNTPETIDIEKSFVTQLISSEIGKHVSVLMETNCAKMPVEVAENLVAFLDITSKNNTIVSDYKDAKVHESLKKVVESRKDFSDALKSCIDNINTVISDE</sequence>
<evidence type="ECO:0000313" key="8">
    <source>
        <dbReference type="RefSeq" id="XP_026486303.2"/>
    </source>
</evidence>
<keyword evidence="5" id="KW-0256">Endoplasmic reticulum</keyword>
<dbReference type="Gene3D" id="1.25.10.10">
    <property type="entry name" value="Leucine-rich Repeat Variant"/>
    <property type="match status" value="2"/>
</dbReference>
<dbReference type="GO" id="GO:0005739">
    <property type="term" value="C:mitochondrion"/>
    <property type="evidence" value="ECO:0007669"/>
    <property type="project" value="UniProtKB-SubCell"/>
</dbReference>
<name>A0A8B8HN76_VANTA</name>
<keyword evidence="4" id="KW-0963">Cytoplasm</keyword>
<dbReference type="Proteomes" id="UP001652626">
    <property type="component" value="Chromosome 6"/>
</dbReference>
<dbReference type="GO" id="GO:0005085">
    <property type="term" value="F:guanyl-nucleotide exchange factor activity"/>
    <property type="evidence" value="ECO:0007669"/>
    <property type="project" value="InterPro"/>
</dbReference>
<dbReference type="InterPro" id="IPR011989">
    <property type="entry name" value="ARM-like"/>
</dbReference>
<dbReference type="OMA" id="NGTEHQM"/>
<dbReference type="InterPro" id="IPR040144">
    <property type="entry name" value="RAP1GDS1"/>
</dbReference>
<dbReference type="PANTHER" id="PTHR10957">
    <property type="entry name" value="RAP1 GTPASE-GDP DISSOCIATION STIMULATOR 1"/>
    <property type="match status" value="1"/>
</dbReference>
<keyword evidence="7" id="KW-1185">Reference proteome</keyword>
<evidence type="ECO:0000256" key="6">
    <source>
        <dbReference type="ARBA" id="ARBA00023128"/>
    </source>
</evidence>
<comment type="subcellular location">
    <subcellularLocation>
        <location evidence="3">Cytoplasm</location>
        <location evidence="3">Cytosol</location>
    </subcellularLocation>
    <subcellularLocation>
        <location evidence="2">Endoplasmic reticulum</location>
    </subcellularLocation>
    <subcellularLocation>
        <location evidence="1">Mitochondrion</location>
    </subcellularLocation>
</comment>
<reference evidence="8" key="1">
    <citation type="submission" date="2025-08" db="UniProtKB">
        <authorList>
            <consortium name="RefSeq"/>
        </authorList>
    </citation>
    <scope>IDENTIFICATION</scope>
    <source>
        <tissue evidence="8">Whole body</tissue>
    </source>
</reference>
<dbReference type="OrthoDB" id="26149at2759"/>
<dbReference type="SUPFAM" id="SSF48371">
    <property type="entry name" value="ARM repeat"/>
    <property type="match status" value="2"/>
</dbReference>
<evidence type="ECO:0000313" key="7">
    <source>
        <dbReference type="Proteomes" id="UP001652626"/>
    </source>
</evidence>
<evidence type="ECO:0000256" key="2">
    <source>
        <dbReference type="ARBA" id="ARBA00004240"/>
    </source>
</evidence>
<dbReference type="GO" id="GO:0005783">
    <property type="term" value="C:endoplasmic reticulum"/>
    <property type="evidence" value="ECO:0007669"/>
    <property type="project" value="UniProtKB-SubCell"/>
</dbReference>
<gene>
    <name evidence="8" type="primary">LOC113393560</name>
</gene>
<evidence type="ECO:0000256" key="5">
    <source>
        <dbReference type="ARBA" id="ARBA00022824"/>
    </source>
</evidence>
<dbReference type="RefSeq" id="XP_026486303.2">
    <property type="nucleotide sequence ID" value="XM_026630518.2"/>
</dbReference>
<evidence type="ECO:0000256" key="3">
    <source>
        <dbReference type="ARBA" id="ARBA00004514"/>
    </source>
</evidence>
<organism evidence="7 8">
    <name type="scientific">Vanessa tameamea</name>
    <name type="common">Kamehameha butterfly</name>
    <dbReference type="NCBI Taxonomy" id="334116"/>
    <lineage>
        <taxon>Eukaryota</taxon>
        <taxon>Metazoa</taxon>
        <taxon>Ecdysozoa</taxon>
        <taxon>Arthropoda</taxon>
        <taxon>Hexapoda</taxon>
        <taxon>Insecta</taxon>
        <taxon>Pterygota</taxon>
        <taxon>Neoptera</taxon>
        <taxon>Endopterygota</taxon>
        <taxon>Lepidoptera</taxon>
        <taxon>Glossata</taxon>
        <taxon>Ditrysia</taxon>
        <taxon>Papilionoidea</taxon>
        <taxon>Nymphalidae</taxon>
        <taxon>Nymphalinae</taxon>
        <taxon>Vanessa</taxon>
    </lineage>
</organism>
<dbReference type="AlphaFoldDB" id="A0A8B8HN76"/>
<dbReference type="InterPro" id="IPR016024">
    <property type="entry name" value="ARM-type_fold"/>
</dbReference>
<keyword evidence="6" id="KW-0496">Mitochondrion</keyword>
<dbReference type="GeneID" id="113393560"/>